<dbReference type="SUPFAM" id="SSF54695">
    <property type="entry name" value="POZ domain"/>
    <property type="match status" value="1"/>
</dbReference>
<dbReference type="InterPro" id="IPR011333">
    <property type="entry name" value="SKP1/BTB/POZ_sf"/>
</dbReference>
<dbReference type="Proteomes" id="UP001221757">
    <property type="component" value="Unassembled WGS sequence"/>
</dbReference>
<sequence>MSDIVQDATPTLVPQAPFDDLTSDVILTSSDGVHFHVQRVVLALVSPVFKTMFTLPQPLVDDPPAVVSSIDELREILELAVGRYDIQYIIPVAKTYLRLYIDAHPVAVFAIACRHEWKDLARDAARTSLKLPIRSFTSEYPPELEYITGKEYHNLLQYHAACSSAAVGTTNNLRWIVAPPQQVWFTCTKCPTQVFRWYLSDGEPWSIRDWFLAYMKAARKVLKVQPLARADNPQVMTAAIKAMTCFTCREDGFEQLQKFATEKFGPQVVSEIEKVCLSISLQYKIDSEFGFILEDINIL</sequence>
<dbReference type="CDD" id="cd18186">
    <property type="entry name" value="BTB_POZ_ZBTB_KLHL-like"/>
    <property type="match status" value="1"/>
</dbReference>
<evidence type="ECO:0000313" key="3">
    <source>
        <dbReference type="Proteomes" id="UP001221757"/>
    </source>
</evidence>
<name>A0AAD7D6V0_MYCRO</name>
<proteinExistence type="predicted"/>
<evidence type="ECO:0000313" key="2">
    <source>
        <dbReference type="EMBL" id="KAJ7681567.1"/>
    </source>
</evidence>
<comment type="caution">
    <text evidence="2">The sequence shown here is derived from an EMBL/GenBank/DDBJ whole genome shotgun (WGS) entry which is preliminary data.</text>
</comment>
<dbReference type="AlphaFoldDB" id="A0AAD7D6V0"/>
<reference evidence="2" key="1">
    <citation type="submission" date="2023-03" db="EMBL/GenBank/DDBJ databases">
        <title>Massive genome expansion in bonnet fungi (Mycena s.s.) driven by repeated elements and novel gene families across ecological guilds.</title>
        <authorList>
            <consortium name="Lawrence Berkeley National Laboratory"/>
            <person name="Harder C.B."/>
            <person name="Miyauchi S."/>
            <person name="Viragh M."/>
            <person name="Kuo A."/>
            <person name="Thoen E."/>
            <person name="Andreopoulos B."/>
            <person name="Lu D."/>
            <person name="Skrede I."/>
            <person name="Drula E."/>
            <person name="Henrissat B."/>
            <person name="Morin E."/>
            <person name="Kohler A."/>
            <person name="Barry K."/>
            <person name="LaButti K."/>
            <person name="Morin E."/>
            <person name="Salamov A."/>
            <person name="Lipzen A."/>
            <person name="Mereny Z."/>
            <person name="Hegedus B."/>
            <person name="Baldrian P."/>
            <person name="Stursova M."/>
            <person name="Weitz H."/>
            <person name="Taylor A."/>
            <person name="Grigoriev I.V."/>
            <person name="Nagy L.G."/>
            <person name="Martin F."/>
            <person name="Kauserud H."/>
        </authorList>
    </citation>
    <scope>NUCLEOTIDE SEQUENCE</scope>
    <source>
        <strain evidence="2">CBHHK067</strain>
    </source>
</reference>
<organism evidence="2 3">
    <name type="scientific">Mycena rosella</name>
    <name type="common">Pink bonnet</name>
    <name type="synonym">Agaricus rosellus</name>
    <dbReference type="NCBI Taxonomy" id="1033263"/>
    <lineage>
        <taxon>Eukaryota</taxon>
        <taxon>Fungi</taxon>
        <taxon>Dikarya</taxon>
        <taxon>Basidiomycota</taxon>
        <taxon>Agaricomycotina</taxon>
        <taxon>Agaricomycetes</taxon>
        <taxon>Agaricomycetidae</taxon>
        <taxon>Agaricales</taxon>
        <taxon>Marasmiineae</taxon>
        <taxon>Mycenaceae</taxon>
        <taxon>Mycena</taxon>
    </lineage>
</organism>
<feature type="domain" description="BTB" evidence="1">
    <location>
        <begin position="23"/>
        <end position="79"/>
    </location>
</feature>
<dbReference type="Pfam" id="PF00651">
    <property type="entry name" value="BTB"/>
    <property type="match status" value="1"/>
</dbReference>
<dbReference type="PROSITE" id="PS50097">
    <property type="entry name" value="BTB"/>
    <property type="match status" value="1"/>
</dbReference>
<accession>A0AAD7D6V0</accession>
<gene>
    <name evidence="2" type="ORF">B0H17DRAFT_1075952</name>
</gene>
<keyword evidence="3" id="KW-1185">Reference proteome</keyword>
<dbReference type="InterPro" id="IPR000210">
    <property type="entry name" value="BTB/POZ_dom"/>
</dbReference>
<dbReference type="Gene3D" id="3.30.710.10">
    <property type="entry name" value="Potassium Channel Kv1.1, Chain A"/>
    <property type="match status" value="1"/>
</dbReference>
<dbReference type="EMBL" id="JARKIE010000116">
    <property type="protein sequence ID" value="KAJ7681567.1"/>
    <property type="molecule type" value="Genomic_DNA"/>
</dbReference>
<evidence type="ECO:0000259" key="1">
    <source>
        <dbReference type="PROSITE" id="PS50097"/>
    </source>
</evidence>
<protein>
    <recommendedName>
        <fullName evidence="1">BTB domain-containing protein</fullName>
    </recommendedName>
</protein>